<name>A0A161I7B5_9MICO</name>
<dbReference type="RefSeq" id="WP_068202745.1">
    <property type="nucleotide sequence ID" value="NZ_CP014209.1"/>
</dbReference>
<keyword evidence="1" id="KW-0812">Transmembrane</keyword>
<dbReference type="PATRIC" id="fig|1300344.3.peg.1910"/>
<dbReference type="AlphaFoldDB" id="A0A161I7B5"/>
<accession>A0A161I7B5</accession>
<evidence type="ECO:0000256" key="1">
    <source>
        <dbReference type="SAM" id="Phobius"/>
    </source>
</evidence>
<keyword evidence="1" id="KW-1133">Transmembrane helix</keyword>
<dbReference type="KEGG" id="ido:I598_1900"/>
<gene>
    <name evidence="2" type="ORF">I598_1900</name>
</gene>
<evidence type="ECO:0000313" key="3">
    <source>
        <dbReference type="Proteomes" id="UP000076794"/>
    </source>
</evidence>
<keyword evidence="3" id="KW-1185">Reference proteome</keyword>
<proteinExistence type="predicted"/>
<reference evidence="2 3" key="1">
    <citation type="submission" date="2016-01" db="EMBL/GenBank/DDBJ databases">
        <title>Complete genome sequence of a soil Actinobacterium, Isoptericola dokdonensis DS-3.</title>
        <authorList>
            <person name="Kwon S.-K."/>
            <person name="Kim J.F."/>
        </authorList>
    </citation>
    <scope>NUCLEOTIDE SEQUENCE [LARGE SCALE GENOMIC DNA]</scope>
    <source>
        <strain evidence="2 3">DS-3</strain>
    </source>
</reference>
<organism evidence="2 3">
    <name type="scientific">Isoptericola dokdonensis DS-3</name>
    <dbReference type="NCBI Taxonomy" id="1300344"/>
    <lineage>
        <taxon>Bacteria</taxon>
        <taxon>Bacillati</taxon>
        <taxon>Actinomycetota</taxon>
        <taxon>Actinomycetes</taxon>
        <taxon>Micrococcales</taxon>
        <taxon>Promicromonosporaceae</taxon>
        <taxon>Isoptericola</taxon>
    </lineage>
</organism>
<dbReference type="EMBL" id="CP014209">
    <property type="protein sequence ID" value="ANC31448.1"/>
    <property type="molecule type" value="Genomic_DNA"/>
</dbReference>
<dbReference type="Proteomes" id="UP000076794">
    <property type="component" value="Chromosome"/>
</dbReference>
<sequence>MSETLVGVIVGGAVGVASALITAVVGPLLAARHERRKARAERVHAVLAELPETRAVWWGGTFAAASGHDSGITSEQVENLTRLLSRLATSANDAALRRATTKASGSVSTAWTMASVAEVARLRGMKASDDALDNIGIKSYEAAADLDAVTAAAMEIVDPTPWWLRLYRLAFPPEEPKVDYAATMRELRKVARAAGAVGLTDKASSSTTTAD</sequence>
<keyword evidence="1" id="KW-0472">Membrane</keyword>
<protein>
    <submittedName>
        <fullName evidence="2">Uncharacterized protein</fullName>
    </submittedName>
</protein>
<feature type="transmembrane region" description="Helical" evidence="1">
    <location>
        <begin position="6"/>
        <end position="30"/>
    </location>
</feature>
<evidence type="ECO:0000313" key="2">
    <source>
        <dbReference type="EMBL" id="ANC31448.1"/>
    </source>
</evidence>